<evidence type="ECO:0000313" key="2">
    <source>
        <dbReference type="Proteomes" id="UP001558613"/>
    </source>
</evidence>
<reference evidence="1 2" key="1">
    <citation type="submission" date="2023-09" db="EMBL/GenBank/DDBJ databases">
        <authorList>
            <person name="Wang M."/>
        </authorList>
    </citation>
    <scope>NUCLEOTIDE SEQUENCE [LARGE SCALE GENOMIC DNA]</scope>
    <source>
        <strain evidence="1">GT-2023</strain>
        <tissue evidence="1">Liver</tissue>
    </source>
</reference>
<gene>
    <name evidence="1" type="ORF">QQF64_011872</name>
</gene>
<name>A0ABR3LTU3_9TELE</name>
<keyword evidence="2" id="KW-1185">Reference proteome</keyword>
<proteinExistence type="predicted"/>
<organism evidence="1 2">
    <name type="scientific">Cirrhinus molitorella</name>
    <name type="common">mud carp</name>
    <dbReference type="NCBI Taxonomy" id="172907"/>
    <lineage>
        <taxon>Eukaryota</taxon>
        <taxon>Metazoa</taxon>
        <taxon>Chordata</taxon>
        <taxon>Craniata</taxon>
        <taxon>Vertebrata</taxon>
        <taxon>Euteleostomi</taxon>
        <taxon>Actinopterygii</taxon>
        <taxon>Neopterygii</taxon>
        <taxon>Teleostei</taxon>
        <taxon>Ostariophysi</taxon>
        <taxon>Cypriniformes</taxon>
        <taxon>Cyprinidae</taxon>
        <taxon>Labeoninae</taxon>
        <taxon>Labeonini</taxon>
        <taxon>Cirrhinus</taxon>
    </lineage>
</organism>
<dbReference type="EMBL" id="JAYMGO010000018">
    <property type="protein sequence ID" value="KAL1256327.1"/>
    <property type="molecule type" value="Genomic_DNA"/>
</dbReference>
<evidence type="ECO:0000313" key="1">
    <source>
        <dbReference type="EMBL" id="KAL1256327.1"/>
    </source>
</evidence>
<protein>
    <submittedName>
        <fullName evidence="1">Uncharacterized protein</fullName>
    </submittedName>
</protein>
<accession>A0ABR3LTU3</accession>
<sequence length="89" mass="9151">MAAQGGACSLDGVAAGLQTCLQSKLYALSVLVGPHTALRVWTAYSMLIEHLGSEMSLSIQSFLHCIAGLFKTPPGPTPAPVLLASLNGV</sequence>
<comment type="caution">
    <text evidence="1">The sequence shown here is derived from an EMBL/GenBank/DDBJ whole genome shotgun (WGS) entry which is preliminary data.</text>
</comment>
<dbReference type="Proteomes" id="UP001558613">
    <property type="component" value="Unassembled WGS sequence"/>
</dbReference>